<feature type="compositionally biased region" description="Basic residues" evidence="1">
    <location>
        <begin position="90"/>
        <end position="103"/>
    </location>
</feature>
<dbReference type="GO" id="GO:0006654">
    <property type="term" value="P:phosphatidic acid biosynthetic process"/>
    <property type="evidence" value="ECO:0007669"/>
    <property type="project" value="TreeGrafter"/>
</dbReference>
<reference evidence="3 4" key="1">
    <citation type="submission" date="2017-03" db="EMBL/GenBank/DDBJ databases">
        <title>Widespread Adenine N6-methylation of Active Genes in Fungi.</title>
        <authorList>
            <consortium name="DOE Joint Genome Institute"/>
            <person name="Mondo S.J."/>
            <person name="Dannebaum R.O."/>
            <person name="Kuo R.C."/>
            <person name="Louie K.B."/>
            <person name="Bewick A.J."/>
            <person name="Labutti K."/>
            <person name="Haridas S."/>
            <person name="Kuo A."/>
            <person name="Salamov A."/>
            <person name="Ahrendt S.R."/>
            <person name="Lau R."/>
            <person name="Bowen B.P."/>
            <person name="Lipzen A."/>
            <person name="Sullivan W."/>
            <person name="Andreopoulos W.B."/>
            <person name="Clum A."/>
            <person name="Lindquist E."/>
            <person name="Daum C."/>
            <person name="Northen T.R."/>
            <person name="Ramamoorthy G."/>
            <person name="Schmitz R.J."/>
            <person name="Gryganskyi A."/>
            <person name="Culley D."/>
            <person name="Magnuson J."/>
            <person name="James T.Y."/>
            <person name="O'Malley M.A."/>
            <person name="Stajich J.E."/>
            <person name="Spatafora J.W."/>
            <person name="Visel A."/>
            <person name="Grigoriev I.V."/>
        </authorList>
    </citation>
    <scope>NUCLEOTIDE SEQUENCE [LARGE SCALE GENOMIC DNA]</scope>
    <source>
        <strain evidence="3 4">NRRL Y-17943</strain>
    </source>
</reference>
<dbReference type="AlphaFoldDB" id="A0A1Y1UTD6"/>
<evidence type="ECO:0000256" key="1">
    <source>
        <dbReference type="SAM" id="MobiDB-lite"/>
    </source>
</evidence>
<accession>A0A1Y1UTD6</accession>
<dbReference type="EMBL" id="NBSH01000001">
    <property type="protein sequence ID" value="ORX41212.1"/>
    <property type="molecule type" value="Genomic_DNA"/>
</dbReference>
<name>A0A1Y1UTD6_9TREE</name>
<evidence type="ECO:0000313" key="4">
    <source>
        <dbReference type="Proteomes" id="UP000193218"/>
    </source>
</evidence>
<dbReference type="RefSeq" id="XP_021874891.1">
    <property type="nucleotide sequence ID" value="XM_022013114.1"/>
</dbReference>
<feature type="compositionally biased region" description="Low complexity" evidence="1">
    <location>
        <begin position="64"/>
        <end position="73"/>
    </location>
</feature>
<dbReference type="FunCoup" id="A0A1Y1UTD6">
    <property type="interactions" value="45"/>
</dbReference>
<dbReference type="PANTHER" id="PTHR31303">
    <property type="entry name" value="CTP-DEPENDENT DIACYLGLYCEROL KINASE 1"/>
    <property type="match status" value="1"/>
</dbReference>
<dbReference type="Proteomes" id="UP000193218">
    <property type="component" value="Unassembled WGS sequence"/>
</dbReference>
<dbReference type="InterPro" id="IPR037997">
    <property type="entry name" value="Dgk1-like"/>
</dbReference>
<feature type="compositionally biased region" description="Low complexity" evidence="1">
    <location>
        <begin position="31"/>
        <end position="43"/>
    </location>
</feature>
<keyword evidence="2" id="KW-0812">Transmembrane</keyword>
<proteinExistence type="predicted"/>
<comment type="caution">
    <text evidence="3">The sequence shown here is derived from an EMBL/GenBank/DDBJ whole genome shotgun (WGS) entry which is preliminary data.</text>
</comment>
<feature type="transmembrane region" description="Helical" evidence="2">
    <location>
        <begin position="282"/>
        <end position="305"/>
    </location>
</feature>
<keyword evidence="4" id="KW-1185">Reference proteome</keyword>
<feature type="transmembrane region" description="Helical" evidence="2">
    <location>
        <begin position="317"/>
        <end position="338"/>
    </location>
</feature>
<sequence>MGNGGGRTWRDGSLEIEDDAIRARKSHSVRSSKSPVPSSPGSPAYNGLPTLPTIPDPDEDTGDAIPSSSSITSRPPPPAASTQTASGRPLQRKRRSSSIKRKPSPGVTPKNVVDWEIPRKTLHSSIGFLTLGLYYLDPKDLTLLLTVLSTGLISVFTIDLARLRFPVFAEHWESIVGFLMREQERSRINGVVWYLMGVITVLAVYPRDVAVISILTLSWSDTTASTIGRLWGKYTPPLPSHFPGVQQLRFAPRKSLAGFLAATVTGILICLGFWWHGSQGRWLLLDGTWPGLLSTAVIVGIGGAIAEAMDLGLDDNLTLPIISGAMAWAWLGATNLLLK</sequence>
<evidence type="ECO:0000313" key="3">
    <source>
        <dbReference type="EMBL" id="ORX41212.1"/>
    </source>
</evidence>
<feature type="transmembrane region" description="Helical" evidence="2">
    <location>
        <begin position="188"/>
        <end position="205"/>
    </location>
</feature>
<feature type="region of interest" description="Disordered" evidence="1">
    <location>
        <begin position="1"/>
        <end position="111"/>
    </location>
</feature>
<organism evidence="3 4">
    <name type="scientific">Kockovaella imperatae</name>
    <dbReference type="NCBI Taxonomy" id="4999"/>
    <lineage>
        <taxon>Eukaryota</taxon>
        <taxon>Fungi</taxon>
        <taxon>Dikarya</taxon>
        <taxon>Basidiomycota</taxon>
        <taxon>Agaricomycotina</taxon>
        <taxon>Tremellomycetes</taxon>
        <taxon>Tremellales</taxon>
        <taxon>Cuniculitremaceae</taxon>
        <taxon>Kockovaella</taxon>
    </lineage>
</organism>
<dbReference type="STRING" id="4999.A0A1Y1UTD6"/>
<feature type="transmembrane region" description="Helical" evidence="2">
    <location>
        <begin position="256"/>
        <end position="275"/>
    </location>
</feature>
<gene>
    <name evidence="3" type="ORF">BD324DRAFT_575234</name>
</gene>
<dbReference type="GeneID" id="33554922"/>
<dbReference type="GO" id="GO:0005789">
    <property type="term" value="C:endoplasmic reticulum membrane"/>
    <property type="evidence" value="ECO:0007669"/>
    <property type="project" value="TreeGrafter"/>
</dbReference>
<keyword evidence="2" id="KW-1133">Transmembrane helix</keyword>
<evidence type="ECO:0000256" key="2">
    <source>
        <dbReference type="SAM" id="Phobius"/>
    </source>
</evidence>
<dbReference type="PANTHER" id="PTHR31303:SF1">
    <property type="entry name" value="CTP-DEPENDENT DIACYLGLYCEROL KINASE 1"/>
    <property type="match status" value="1"/>
</dbReference>
<dbReference type="GO" id="GO:0004143">
    <property type="term" value="F:ATP-dependent diacylglycerol kinase activity"/>
    <property type="evidence" value="ECO:0007669"/>
    <property type="project" value="InterPro"/>
</dbReference>
<protein>
    <recommendedName>
        <fullName evidence="5">Cytidylyltransferase family-domain-containing protein</fullName>
    </recommendedName>
</protein>
<keyword evidence="2" id="KW-0472">Membrane</keyword>
<evidence type="ECO:0008006" key="5">
    <source>
        <dbReference type="Google" id="ProtNLM"/>
    </source>
</evidence>
<dbReference type="OrthoDB" id="5673at2759"/>
<dbReference type="InParanoid" id="A0A1Y1UTD6"/>